<dbReference type="Pfam" id="PF08790">
    <property type="entry name" value="zf-LYAR"/>
    <property type="match status" value="1"/>
</dbReference>
<dbReference type="FunFam" id="1.10.10.2100:FF:000002">
    <property type="entry name" value="cell growth-regulating nucleolar protein-like"/>
    <property type="match status" value="1"/>
</dbReference>
<keyword evidence="5" id="KW-0862">Zinc</keyword>
<dbReference type="InterPro" id="IPR058719">
    <property type="entry name" value="WHD_LYAR"/>
</dbReference>
<dbReference type="Gene3D" id="1.10.10.2100">
    <property type="match status" value="1"/>
</dbReference>
<dbReference type="PROSITE" id="PS51804">
    <property type="entry name" value="ZF_C2HC_LYAR"/>
    <property type="match status" value="2"/>
</dbReference>
<dbReference type="EMBL" id="HACG01016833">
    <property type="protein sequence ID" value="CEK63698.1"/>
    <property type="molecule type" value="Transcribed_RNA"/>
</dbReference>
<dbReference type="GO" id="GO:0000122">
    <property type="term" value="P:negative regulation of transcription by RNA polymerase II"/>
    <property type="evidence" value="ECO:0007669"/>
    <property type="project" value="UniProtKB-ARBA"/>
</dbReference>
<keyword evidence="3" id="KW-0677">Repeat</keyword>
<dbReference type="Pfam" id="PF25879">
    <property type="entry name" value="WHD_LYAR"/>
    <property type="match status" value="1"/>
</dbReference>
<reference evidence="12" key="1">
    <citation type="submission" date="2014-12" db="EMBL/GenBank/DDBJ databases">
        <title>Insight into the proteome of Arion vulgaris.</title>
        <authorList>
            <person name="Aradska J."/>
            <person name="Bulat T."/>
            <person name="Smidak R."/>
            <person name="Sarate P."/>
            <person name="Gangsoo J."/>
            <person name="Sialana F."/>
            <person name="Bilban M."/>
            <person name="Lubec G."/>
        </authorList>
    </citation>
    <scope>NUCLEOTIDE SEQUENCE</scope>
    <source>
        <tissue evidence="12">Skin</tissue>
    </source>
</reference>
<gene>
    <name evidence="12" type="primary">ORF49162</name>
</gene>
<name>A0A0B6Z578_9EUPU</name>
<dbReference type="InterPro" id="IPR039999">
    <property type="entry name" value="LYAR"/>
</dbReference>
<feature type="compositionally biased region" description="Acidic residues" evidence="9">
    <location>
        <begin position="312"/>
        <end position="324"/>
    </location>
</feature>
<evidence type="ECO:0000256" key="4">
    <source>
        <dbReference type="ARBA" id="ARBA00022771"/>
    </source>
</evidence>
<feature type="compositionally biased region" description="Basic and acidic residues" evidence="9">
    <location>
        <begin position="249"/>
        <end position="276"/>
    </location>
</feature>
<dbReference type="SUPFAM" id="SSF57667">
    <property type="entry name" value="beta-beta-alpha zinc fingers"/>
    <property type="match status" value="2"/>
</dbReference>
<dbReference type="InterPro" id="IPR036236">
    <property type="entry name" value="Znf_C2H2_sf"/>
</dbReference>
<dbReference type="Gene3D" id="3.30.1490.490">
    <property type="match status" value="1"/>
</dbReference>
<evidence type="ECO:0000313" key="12">
    <source>
        <dbReference type="EMBL" id="CEK63698.1"/>
    </source>
</evidence>
<evidence type="ECO:0000256" key="6">
    <source>
        <dbReference type="ARBA" id="ARBA00023054"/>
    </source>
</evidence>
<organism evidence="12">
    <name type="scientific">Arion vulgaris</name>
    <dbReference type="NCBI Taxonomy" id="1028688"/>
    <lineage>
        <taxon>Eukaryota</taxon>
        <taxon>Metazoa</taxon>
        <taxon>Spiralia</taxon>
        <taxon>Lophotrochozoa</taxon>
        <taxon>Mollusca</taxon>
        <taxon>Gastropoda</taxon>
        <taxon>Heterobranchia</taxon>
        <taxon>Euthyneura</taxon>
        <taxon>Panpulmonata</taxon>
        <taxon>Eupulmonata</taxon>
        <taxon>Stylommatophora</taxon>
        <taxon>Helicina</taxon>
        <taxon>Arionoidea</taxon>
        <taxon>Arionidae</taxon>
        <taxon>Arion</taxon>
    </lineage>
</organism>
<keyword evidence="6" id="KW-0175">Coiled coil</keyword>
<feature type="domain" description="Zinc finger C2H2 LYAR-type" evidence="10">
    <location>
        <begin position="31"/>
        <end position="58"/>
    </location>
</feature>
<keyword evidence="4 8" id="KW-0863">Zinc-finger</keyword>
<dbReference type="GO" id="GO:0003677">
    <property type="term" value="F:DNA binding"/>
    <property type="evidence" value="ECO:0007669"/>
    <property type="project" value="InterPro"/>
</dbReference>
<keyword evidence="7" id="KW-0539">Nucleus</keyword>
<accession>A0A0B6Z578</accession>
<feature type="compositionally biased region" description="Polar residues" evidence="9">
    <location>
        <begin position="160"/>
        <end position="174"/>
    </location>
</feature>
<dbReference type="PANTHER" id="PTHR13100:SF10">
    <property type="entry name" value="CELL GROWTH-REGULATING NUCLEOLAR PROTEIN"/>
    <property type="match status" value="1"/>
</dbReference>
<dbReference type="GO" id="GO:0008270">
    <property type="term" value="F:zinc ion binding"/>
    <property type="evidence" value="ECO:0007669"/>
    <property type="project" value="UniProtKB-KW"/>
</dbReference>
<proteinExistence type="predicted"/>
<dbReference type="GO" id="GO:0006364">
    <property type="term" value="P:rRNA processing"/>
    <property type="evidence" value="ECO:0007669"/>
    <property type="project" value="TreeGrafter"/>
</dbReference>
<dbReference type="FunFam" id="3.30.1490.490:FF:000001">
    <property type="entry name" value="cell growth-regulating nucleolar protein-like"/>
    <property type="match status" value="1"/>
</dbReference>
<evidence type="ECO:0000256" key="2">
    <source>
        <dbReference type="ARBA" id="ARBA00022723"/>
    </source>
</evidence>
<sequence>MVVFNCNACGEALKKNQVEKHTLRCRSCEALSCVDCGKDFWGNDYQTHIKCITEDEKYCGKGYVPKVNKGEVKQEQWIEKVQNAIERSVSNPKLKGVLERLKDYPNIPRKKQKFENFLKNSLRVNSYPLITQVWDTLMAAAAQENGVQNGHKPADKAVNESVSHKLQTNDVQENGDTKGKKDKKKTDKKDKCKDENIGTTEMIREGKKRKLSEREETVEETTVAEVQDSSATQLHEVPSVGKHKLSKRERKEERSKKANKKEKKDKTESSNDNVERKGKKRKLSESEDPAQEETEVIATEKKKKKRRKSESKEEDDASFEQNNDDECKTPRDDEISVENDEDTTVTKKKKVKFNWEATILTVLKSKGEISLKKLQKKVICEFAAQDAANYAECNLTAKFNKKVNKMAKVKVFKDRVKLK</sequence>
<feature type="compositionally biased region" description="Basic and acidic residues" evidence="9">
    <location>
        <begin position="325"/>
        <end position="334"/>
    </location>
</feature>
<evidence type="ECO:0000259" key="11">
    <source>
        <dbReference type="Pfam" id="PF25879"/>
    </source>
</evidence>
<feature type="compositionally biased region" description="Basic and acidic residues" evidence="9">
    <location>
        <begin position="175"/>
        <end position="196"/>
    </location>
</feature>
<dbReference type="GO" id="GO:0005730">
    <property type="term" value="C:nucleolus"/>
    <property type="evidence" value="ECO:0007669"/>
    <property type="project" value="UniProtKB-ARBA"/>
</dbReference>
<feature type="compositionally biased region" description="Acidic residues" evidence="9">
    <location>
        <begin position="286"/>
        <end position="295"/>
    </location>
</feature>
<evidence type="ECO:0000256" key="1">
    <source>
        <dbReference type="ARBA" id="ARBA00004123"/>
    </source>
</evidence>
<dbReference type="AlphaFoldDB" id="A0A0B6Z578"/>
<feature type="domain" description="Cell growth-regulating nucleolar protein-like winged helix" evidence="11">
    <location>
        <begin position="351"/>
        <end position="418"/>
    </location>
</feature>
<dbReference type="InterPro" id="IPR014898">
    <property type="entry name" value="Znf_C2H2_LYAR"/>
</dbReference>
<evidence type="ECO:0000256" key="5">
    <source>
        <dbReference type="ARBA" id="ARBA00022833"/>
    </source>
</evidence>
<comment type="subcellular location">
    <subcellularLocation>
        <location evidence="1">Nucleus</location>
    </subcellularLocation>
</comment>
<protein>
    <submittedName>
        <fullName evidence="12">Uncharacterized protein</fullName>
    </submittedName>
</protein>
<evidence type="ECO:0000256" key="8">
    <source>
        <dbReference type="PROSITE-ProRule" id="PRU01145"/>
    </source>
</evidence>
<feature type="region of interest" description="Disordered" evidence="9">
    <location>
        <begin position="146"/>
        <end position="344"/>
    </location>
</feature>
<dbReference type="PANTHER" id="PTHR13100">
    <property type="entry name" value="CELL GROWTH-REGULATING NUCLEOLAR PROTEIN LYAR"/>
    <property type="match status" value="1"/>
</dbReference>
<evidence type="ECO:0000259" key="10">
    <source>
        <dbReference type="Pfam" id="PF08790"/>
    </source>
</evidence>
<evidence type="ECO:0000256" key="7">
    <source>
        <dbReference type="ARBA" id="ARBA00023242"/>
    </source>
</evidence>
<evidence type="ECO:0000256" key="9">
    <source>
        <dbReference type="SAM" id="MobiDB-lite"/>
    </source>
</evidence>
<evidence type="ECO:0000256" key="3">
    <source>
        <dbReference type="ARBA" id="ARBA00022737"/>
    </source>
</evidence>
<keyword evidence="2" id="KW-0479">Metal-binding</keyword>